<dbReference type="STRING" id="3847.A0A0R0JCW9"/>
<reference evidence="3 4" key="1">
    <citation type="journal article" date="2010" name="Nature">
        <title>Genome sequence of the palaeopolyploid soybean.</title>
        <authorList>
            <person name="Schmutz J."/>
            <person name="Cannon S.B."/>
            <person name="Schlueter J."/>
            <person name="Ma J."/>
            <person name="Mitros T."/>
            <person name="Nelson W."/>
            <person name="Hyten D.L."/>
            <person name="Song Q."/>
            <person name="Thelen J.J."/>
            <person name="Cheng J."/>
            <person name="Xu D."/>
            <person name="Hellsten U."/>
            <person name="May G.D."/>
            <person name="Yu Y."/>
            <person name="Sakurai T."/>
            <person name="Umezawa T."/>
            <person name="Bhattacharyya M.K."/>
            <person name="Sandhu D."/>
            <person name="Valliyodan B."/>
            <person name="Lindquist E."/>
            <person name="Peto M."/>
            <person name="Grant D."/>
            <person name="Shu S."/>
            <person name="Goodstein D."/>
            <person name="Barry K."/>
            <person name="Futrell-Griggs M."/>
            <person name="Abernathy B."/>
            <person name="Du J."/>
            <person name="Tian Z."/>
            <person name="Zhu L."/>
            <person name="Gill N."/>
            <person name="Joshi T."/>
            <person name="Libault M."/>
            <person name="Sethuraman A."/>
            <person name="Zhang X.-C."/>
            <person name="Shinozaki K."/>
            <person name="Nguyen H.T."/>
            <person name="Wing R.A."/>
            <person name="Cregan P."/>
            <person name="Specht J."/>
            <person name="Grimwood J."/>
            <person name="Rokhsar D."/>
            <person name="Stacey G."/>
            <person name="Shoemaker R.C."/>
            <person name="Jackson S.A."/>
        </authorList>
    </citation>
    <scope>NUCLEOTIDE SEQUENCE</scope>
    <source>
        <strain evidence="4">cv. Williams 82</strain>
        <tissue evidence="3">Callus</tissue>
    </source>
</reference>
<dbReference type="Proteomes" id="UP000008827">
    <property type="component" value="Chromosome 7"/>
</dbReference>
<keyword evidence="2" id="KW-1133">Transmembrane helix</keyword>
<protein>
    <submittedName>
        <fullName evidence="3 4">Uncharacterized protein</fullName>
    </submittedName>
</protein>
<dbReference type="EnsemblPlants" id="KRH50600">
    <property type="protein sequence ID" value="KRH50600"/>
    <property type="gene ID" value="GLYMA_07G231200"/>
</dbReference>
<evidence type="ECO:0000313" key="4">
    <source>
        <dbReference type="EnsemblPlants" id="KRH50600"/>
    </source>
</evidence>
<keyword evidence="5" id="KW-1185">Reference proteome</keyword>
<accession>A0A0R0JCW9</accession>
<keyword evidence="2" id="KW-0472">Membrane</keyword>
<dbReference type="PANTHER" id="PTHR23099">
    <property type="entry name" value="TRANSCRIPTIONAL REGULATOR"/>
    <property type="match status" value="1"/>
</dbReference>
<dbReference type="InParanoid" id="A0A0R0JCW9"/>
<reference evidence="3" key="3">
    <citation type="submission" date="2018-07" db="EMBL/GenBank/DDBJ databases">
        <title>WGS assembly of Glycine max.</title>
        <authorList>
            <person name="Schmutz J."/>
            <person name="Cannon S."/>
            <person name="Schlueter J."/>
            <person name="Ma J."/>
            <person name="Mitros T."/>
            <person name="Nelson W."/>
            <person name="Hyten D."/>
            <person name="Song Q."/>
            <person name="Thelen J."/>
            <person name="Cheng J."/>
            <person name="Xu D."/>
            <person name="Hellsten U."/>
            <person name="May G."/>
            <person name="Yu Y."/>
            <person name="Sakurai T."/>
            <person name="Umezawa T."/>
            <person name="Bhattacharyya M."/>
            <person name="Sandhu D."/>
            <person name="Valliyodan B."/>
            <person name="Lindquist E."/>
            <person name="Peto M."/>
            <person name="Grant D."/>
            <person name="Shu S."/>
            <person name="Goodstein D."/>
            <person name="Barry K."/>
            <person name="Futrell-Griggs M."/>
            <person name="Abernathy B."/>
            <person name="Du J."/>
            <person name="Tian Z."/>
            <person name="Zhu L."/>
            <person name="Gill N."/>
            <person name="Joshi T."/>
            <person name="Libault M."/>
            <person name="Sethuraman A."/>
            <person name="Zhang X."/>
            <person name="Shinozaki K."/>
            <person name="Nguyen H."/>
            <person name="Wing R."/>
            <person name="Cregan P."/>
            <person name="Specht J."/>
            <person name="Grimwood J."/>
            <person name="Rokhsar D."/>
            <person name="Stacey G."/>
            <person name="Shoemaker R."/>
            <person name="Jackson S."/>
        </authorList>
    </citation>
    <scope>NUCLEOTIDE SEQUENCE</scope>
    <source>
        <tissue evidence="3">Callus</tissue>
    </source>
</reference>
<dbReference type="EMBL" id="CM000840">
    <property type="protein sequence ID" value="KRH50600.1"/>
    <property type="molecule type" value="Genomic_DNA"/>
</dbReference>
<feature type="region of interest" description="Disordered" evidence="1">
    <location>
        <begin position="155"/>
        <end position="175"/>
    </location>
</feature>
<gene>
    <name evidence="3" type="ORF">GLYMA_07G231200</name>
</gene>
<feature type="transmembrane region" description="Helical" evidence="2">
    <location>
        <begin position="65"/>
        <end position="86"/>
    </location>
</feature>
<evidence type="ECO:0000256" key="1">
    <source>
        <dbReference type="SAM" id="MobiDB-lite"/>
    </source>
</evidence>
<feature type="transmembrane region" description="Helical" evidence="2">
    <location>
        <begin position="41"/>
        <end position="59"/>
    </location>
</feature>
<evidence type="ECO:0000313" key="5">
    <source>
        <dbReference type="Proteomes" id="UP000008827"/>
    </source>
</evidence>
<dbReference type="Gramene" id="KRH50600">
    <property type="protein sequence ID" value="KRH50600"/>
    <property type="gene ID" value="GLYMA_07G231200"/>
</dbReference>
<name>A0A0R0JCW9_SOYBN</name>
<evidence type="ECO:0000313" key="3">
    <source>
        <dbReference type="EMBL" id="KRH50600.1"/>
    </source>
</evidence>
<sequence>MPNTTQPSKSNTKHLNTFFPRLRKDTFTRCFKSNPPEPWNCNVYLFHLWCCGVVVQYLILFPIRILVLPLGWIIFLSAFIPVHSLLKGNDDVRKTIEVKSIPFSGTGKHKYIFQNIKVPPLPVHFCDCEEHCKPFVLEREKLSIDRVSNAKNLGEEKDSFESPDALHSDECKDSATDEDDLIISVETKKNKTALTEDKELQRILEN</sequence>
<organism evidence="3">
    <name type="scientific">Glycine max</name>
    <name type="common">Soybean</name>
    <name type="synonym">Glycine hispida</name>
    <dbReference type="NCBI Taxonomy" id="3847"/>
    <lineage>
        <taxon>Eukaryota</taxon>
        <taxon>Viridiplantae</taxon>
        <taxon>Streptophyta</taxon>
        <taxon>Embryophyta</taxon>
        <taxon>Tracheophyta</taxon>
        <taxon>Spermatophyta</taxon>
        <taxon>Magnoliopsida</taxon>
        <taxon>eudicotyledons</taxon>
        <taxon>Gunneridae</taxon>
        <taxon>Pentapetalae</taxon>
        <taxon>rosids</taxon>
        <taxon>fabids</taxon>
        <taxon>Fabales</taxon>
        <taxon>Fabaceae</taxon>
        <taxon>Papilionoideae</taxon>
        <taxon>50 kb inversion clade</taxon>
        <taxon>NPAAA clade</taxon>
        <taxon>indigoferoid/millettioid clade</taxon>
        <taxon>Phaseoleae</taxon>
        <taxon>Glycine</taxon>
        <taxon>Glycine subgen. Soja</taxon>
    </lineage>
</organism>
<reference evidence="4" key="2">
    <citation type="submission" date="2018-02" db="UniProtKB">
        <authorList>
            <consortium name="EnsemblPlants"/>
        </authorList>
    </citation>
    <scope>IDENTIFICATION</scope>
    <source>
        <strain evidence="4">Williams 82</strain>
    </source>
</reference>
<proteinExistence type="predicted"/>
<keyword evidence="2" id="KW-0812">Transmembrane</keyword>
<dbReference type="AlphaFoldDB" id="A0A0R0JCW9"/>
<dbReference type="PANTHER" id="PTHR23099:SF0">
    <property type="entry name" value="GERM CELL NUCLEAR ACIDIC PROTEIN"/>
    <property type="match status" value="1"/>
</dbReference>
<evidence type="ECO:0000256" key="2">
    <source>
        <dbReference type="SAM" id="Phobius"/>
    </source>
</evidence>